<dbReference type="PANTHER" id="PTHR43585:SF2">
    <property type="entry name" value="ATP-GRASP ENZYME FSQD"/>
    <property type="match status" value="1"/>
</dbReference>
<keyword evidence="3 4" id="KW-0067">ATP-binding</keyword>
<keyword evidence="2 4" id="KW-0547">Nucleotide-binding</keyword>
<dbReference type="EMBL" id="FNJR01000022">
    <property type="protein sequence ID" value="SDP96901.1"/>
    <property type="molecule type" value="Genomic_DNA"/>
</dbReference>
<dbReference type="SUPFAM" id="SSF56059">
    <property type="entry name" value="Glutathione synthetase ATP-binding domain-like"/>
    <property type="match status" value="1"/>
</dbReference>
<dbReference type="GO" id="GO:0016874">
    <property type="term" value="F:ligase activity"/>
    <property type="evidence" value="ECO:0007669"/>
    <property type="project" value="UniProtKB-KW"/>
</dbReference>
<dbReference type="GO" id="GO:0005524">
    <property type="term" value="F:ATP binding"/>
    <property type="evidence" value="ECO:0007669"/>
    <property type="project" value="UniProtKB-UniRule"/>
</dbReference>
<evidence type="ECO:0000259" key="5">
    <source>
        <dbReference type="PROSITE" id="PS50975"/>
    </source>
</evidence>
<gene>
    <name evidence="6" type="ORF">SAMN04487905_12219</name>
</gene>
<dbReference type="Proteomes" id="UP000199497">
    <property type="component" value="Unassembled WGS sequence"/>
</dbReference>
<keyword evidence="7" id="KW-1185">Reference proteome</keyword>
<dbReference type="STRING" id="405564.SAMN04487905_12219"/>
<sequence length="402" mass="43019">MTETVLLVGGGAMTEGYLRAADAAGVRMGVVDSLTRCKELADKYSCVIDTESIDGPAGRDETWLAPAMTLAERLRPDGVLGFAEPHILAAAMVQHRLGVPGPGLDAVVVSRNKALQRAEFARAGIPHPDYLLAPRLSEVTDWVLPNLPVVIKPLSHQGSRGVERIDTAAAWTQAATDRAAEGVLLVERYVDGAEYSVEALVHAGEVLFTNLTRKETTEAPNFVETLHEAGYAKTAPALAETARKLCTDVVNALRIQTGIVHLEFRASDEQNSVIMEVAVRTPGDHILEVASLAVESDLYAAILCLALGGKPNLPDTAPRRTAGTVYLAADQSGTLESLDLQDWSTFPEVIRSYALQEPGSLVGPPVSSEDRLAYAVVNCASHDDLLSVSTRLRSCAQQIIKP</sequence>
<protein>
    <submittedName>
        <fullName evidence="6">Biotin carboxylase</fullName>
    </submittedName>
</protein>
<proteinExistence type="predicted"/>
<evidence type="ECO:0000256" key="2">
    <source>
        <dbReference type="ARBA" id="ARBA00022741"/>
    </source>
</evidence>
<dbReference type="Gene3D" id="3.30.470.20">
    <property type="entry name" value="ATP-grasp fold, B domain"/>
    <property type="match status" value="1"/>
</dbReference>
<dbReference type="PROSITE" id="PS50975">
    <property type="entry name" value="ATP_GRASP"/>
    <property type="match status" value="1"/>
</dbReference>
<reference evidence="7" key="1">
    <citation type="submission" date="2016-10" db="EMBL/GenBank/DDBJ databases">
        <authorList>
            <person name="Varghese N."/>
            <person name="Submissions S."/>
        </authorList>
    </citation>
    <scope>NUCLEOTIDE SEQUENCE [LARGE SCALE GENOMIC DNA]</scope>
    <source>
        <strain evidence="7">DSM 46732</strain>
    </source>
</reference>
<evidence type="ECO:0000256" key="3">
    <source>
        <dbReference type="ARBA" id="ARBA00022840"/>
    </source>
</evidence>
<dbReference type="AlphaFoldDB" id="A0A1H0X1T0"/>
<evidence type="ECO:0000313" key="7">
    <source>
        <dbReference type="Proteomes" id="UP000199497"/>
    </source>
</evidence>
<dbReference type="PANTHER" id="PTHR43585">
    <property type="entry name" value="FUMIPYRROLE BIOSYNTHESIS PROTEIN C"/>
    <property type="match status" value="1"/>
</dbReference>
<dbReference type="OrthoDB" id="24041at2"/>
<keyword evidence="1" id="KW-0436">Ligase</keyword>
<dbReference type="Pfam" id="PF13535">
    <property type="entry name" value="ATP-grasp_4"/>
    <property type="match status" value="1"/>
</dbReference>
<accession>A0A1H0X1T0</accession>
<dbReference type="InterPro" id="IPR052032">
    <property type="entry name" value="ATP-dep_AA_Ligase"/>
</dbReference>
<evidence type="ECO:0000256" key="4">
    <source>
        <dbReference type="PROSITE-ProRule" id="PRU00409"/>
    </source>
</evidence>
<dbReference type="RefSeq" id="WP_092604658.1">
    <property type="nucleotide sequence ID" value="NZ_FNJR01000022.1"/>
</dbReference>
<evidence type="ECO:0000313" key="6">
    <source>
        <dbReference type="EMBL" id="SDP96901.1"/>
    </source>
</evidence>
<name>A0A1H0X1T0_9ACTN</name>
<feature type="domain" description="ATP-grasp" evidence="5">
    <location>
        <begin position="117"/>
        <end position="307"/>
    </location>
</feature>
<evidence type="ECO:0000256" key="1">
    <source>
        <dbReference type="ARBA" id="ARBA00022598"/>
    </source>
</evidence>
<dbReference type="GO" id="GO:0046872">
    <property type="term" value="F:metal ion binding"/>
    <property type="evidence" value="ECO:0007669"/>
    <property type="project" value="InterPro"/>
</dbReference>
<organism evidence="6 7">
    <name type="scientific">Actinopolyspora xinjiangensis</name>
    <dbReference type="NCBI Taxonomy" id="405564"/>
    <lineage>
        <taxon>Bacteria</taxon>
        <taxon>Bacillati</taxon>
        <taxon>Actinomycetota</taxon>
        <taxon>Actinomycetes</taxon>
        <taxon>Actinopolysporales</taxon>
        <taxon>Actinopolysporaceae</taxon>
        <taxon>Actinopolyspora</taxon>
    </lineage>
</organism>
<dbReference type="InterPro" id="IPR011761">
    <property type="entry name" value="ATP-grasp"/>
</dbReference>